<feature type="region of interest" description="Disordered" evidence="1">
    <location>
        <begin position="434"/>
        <end position="538"/>
    </location>
</feature>
<accession>A0ABR2ZKM6</accession>
<name>A0ABR2ZKM6_9AGAR</name>
<keyword evidence="3" id="KW-1185">Reference proteome</keyword>
<organism evidence="2 3">
    <name type="scientific">Marasmius tenuissimus</name>
    <dbReference type="NCBI Taxonomy" id="585030"/>
    <lineage>
        <taxon>Eukaryota</taxon>
        <taxon>Fungi</taxon>
        <taxon>Dikarya</taxon>
        <taxon>Basidiomycota</taxon>
        <taxon>Agaricomycotina</taxon>
        <taxon>Agaricomycetes</taxon>
        <taxon>Agaricomycetidae</taxon>
        <taxon>Agaricales</taxon>
        <taxon>Marasmiineae</taxon>
        <taxon>Marasmiaceae</taxon>
        <taxon>Marasmius</taxon>
    </lineage>
</organism>
<feature type="compositionally biased region" description="Polar residues" evidence="1">
    <location>
        <begin position="70"/>
        <end position="84"/>
    </location>
</feature>
<comment type="caution">
    <text evidence="2">The sequence shown here is derived from an EMBL/GenBank/DDBJ whole genome shotgun (WGS) entry which is preliminary data.</text>
</comment>
<feature type="region of interest" description="Disordered" evidence="1">
    <location>
        <begin position="353"/>
        <end position="420"/>
    </location>
</feature>
<protein>
    <submittedName>
        <fullName evidence="2">Uncharacterized protein</fullName>
    </submittedName>
</protein>
<dbReference type="EMBL" id="JBBXMP010000110">
    <property type="protein sequence ID" value="KAL0062241.1"/>
    <property type="molecule type" value="Genomic_DNA"/>
</dbReference>
<proteinExistence type="predicted"/>
<evidence type="ECO:0000256" key="1">
    <source>
        <dbReference type="SAM" id="MobiDB-lite"/>
    </source>
</evidence>
<feature type="compositionally biased region" description="Pro residues" evidence="1">
    <location>
        <begin position="407"/>
        <end position="416"/>
    </location>
</feature>
<feature type="compositionally biased region" description="Basic and acidic residues" evidence="1">
    <location>
        <begin position="227"/>
        <end position="240"/>
    </location>
</feature>
<reference evidence="2 3" key="1">
    <citation type="submission" date="2024-05" db="EMBL/GenBank/DDBJ databases">
        <title>A draft genome resource for the thread blight pathogen Marasmius tenuissimus strain MS-2.</title>
        <authorList>
            <person name="Yulfo-Soto G.E."/>
            <person name="Baruah I.K."/>
            <person name="Amoako-Attah I."/>
            <person name="Bukari Y."/>
            <person name="Meinhardt L.W."/>
            <person name="Bailey B.A."/>
            <person name="Cohen S.P."/>
        </authorList>
    </citation>
    <scope>NUCLEOTIDE SEQUENCE [LARGE SCALE GENOMIC DNA]</scope>
    <source>
        <strain evidence="2 3">MS-2</strain>
    </source>
</reference>
<feature type="compositionally biased region" description="Low complexity" evidence="1">
    <location>
        <begin position="54"/>
        <end position="63"/>
    </location>
</feature>
<feature type="region of interest" description="Disordered" evidence="1">
    <location>
        <begin position="213"/>
        <end position="245"/>
    </location>
</feature>
<feature type="compositionally biased region" description="Basic and acidic residues" evidence="1">
    <location>
        <begin position="91"/>
        <end position="115"/>
    </location>
</feature>
<sequence length="602" mass="66804">MAGEVKQINDTKFTGYILSSHPKGTTPFLLFNEEQAQKASHTFGDWLKHIRTASSATQASSSSIKPDVPEQQQQPSNPAEQMSSKTRRQWSKREGKSERKERAKELSAKESDGKTGRTKGQGRKKANNADSAKSDLDTNKSTDWSKVVEEESREESLDNEDGPEVEVNISPKEHAKLSYNERWEINIACKNQHLQTILKDIEKALPPTKRECEEKEKEARHKKRQHAIVEKAEQRGEPRRLSRLTQQTNNAGKHDLQTNTLLSVKAIKNTARSPDPLHWPEVYTMALEYVDNGTQETFPQFEEHLKALFVKFEVNYDYSLLKPLFTQMWAGETDTAAVRAGVCAVRDEFVDTCSNDDIPGPSSVNKPHNDGSKLPSPPDEPRSTIRNPANAANDSASSLTPHIPSHEPIPPSPSMPPLMLMPENENEMVMSSLLAKPPSPTLPLSSMRPTLDDDTSFISAGTGTNGSTLSSAPQIPFHEPIPPLPSVPPPIPMQEDKNKSGPSPSLTRSPSPTSPPSSTRPTPNNDTSSNTGSGDQLHAPVTITSIPTLPEYLKYGQRAIIAKDYSATVLKLQFPENYLLYLQNVPNLKRQQPEQWETVVLK</sequence>
<evidence type="ECO:0000313" key="2">
    <source>
        <dbReference type="EMBL" id="KAL0062241.1"/>
    </source>
</evidence>
<feature type="compositionally biased region" description="Low complexity" evidence="1">
    <location>
        <begin position="500"/>
        <end position="535"/>
    </location>
</feature>
<feature type="compositionally biased region" description="Pro residues" evidence="1">
    <location>
        <begin position="479"/>
        <end position="492"/>
    </location>
</feature>
<dbReference type="Proteomes" id="UP001437256">
    <property type="component" value="Unassembled WGS sequence"/>
</dbReference>
<gene>
    <name evidence="2" type="ORF">AAF712_010871</name>
</gene>
<feature type="compositionally biased region" description="Polar residues" evidence="1">
    <location>
        <begin position="456"/>
        <end position="473"/>
    </location>
</feature>
<evidence type="ECO:0000313" key="3">
    <source>
        <dbReference type="Proteomes" id="UP001437256"/>
    </source>
</evidence>
<feature type="region of interest" description="Disordered" evidence="1">
    <location>
        <begin position="54"/>
        <end position="166"/>
    </location>
</feature>
<feature type="compositionally biased region" description="Basic and acidic residues" evidence="1">
    <location>
        <begin position="146"/>
        <end position="156"/>
    </location>
</feature>
<feature type="compositionally biased region" description="Low complexity" evidence="1">
    <location>
        <begin position="387"/>
        <end position="403"/>
    </location>
</feature>
<feature type="compositionally biased region" description="Basic residues" evidence="1">
    <location>
        <begin position="116"/>
        <end position="126"/>
    </location>
</feature>